<proteinExistence type="predicted"/>
<dbReference type="OrthoDB" id="3693100at2759"/>
<sequence>MQETIKRNWKRMNEKTYLEDLKATLPPLRRPTTKLALDNYVRDVTTAIKIVVEKATPDRVEEAAQSPEKLWKLATWAKTRGSVASRVTPAIRHPTIEHEVIEPADKVTLFRDVFFPALLAADLTDIQDAEYSS</sequence>
<accession>M2SNL4</accession>
<gene>
    <name evidence="1" type="ORF">COCSADRAFT_157175</name>
</gene>
<dbReference type="RefSeq" id="XP_007696296.1">
    <property type="nucleotide sequence ID" value="XM_007698106.1"/>
</dbReference>
<dbReference type="STRING" id="665912.M2SNL4"/>
<dbReference type="AlphaFoldDB" id="M2SNL4"/>
<dbReference type="Proteomes" id="UP000016934">
    <property type="component" value="Unassembled WGS sequence"/>
</dbReference>
<reference evidence="2" key="2">
    <citation type="journal article" date="2013" name="PLoS Genet.">
        <title>Comparative genome structure, secondary metabolite, and effector coding capacity across Cochliobolus pathogens.</title>
        <authorList>
            <person name="Condon B.J."/>
            <person name="Leng Y."/>
            <person name="Wu D."/>
            <person name="Bushley K.E."/>
            <person name="Ohm R.A."/>
            <person name="Otillar R."/>
            <person name="Martin J."/>
            <person name="Schackwitz W."/>
            <person name="Grimwood J."/>
            <person name="MohdZainudin N."/>
            <person name="Xue C."/>
            <person name="Wang R."/>
            <person name="Manning V.A."/>
            <person name="Dhillon B."/>
            <person name="Tu Z.J."/>
            <person name="Steffenson B.J."/>
            <person name="Salamov A."/>
            <person name="Sun H."/>
            <person name="Lowry S."/>
            <person name="LaButti K."/>
            <person name="Han J."/>
            <person name="Copeland A."/>
            <person name="Lindquist E."/>
            <person name="Barry K."/>
            <person name="Schmutz J."/>
            <person name="Baker S.E."/>
            <person name="Ciuffetti L.M."/>
            <person name="Grigoriev I.V."/>
            <person name="Zhong S."/>
            <person name="Turgeon B.G."/>
        </authorList>
    </citation>
    <scope>NUCLEOTIDE SEQUENCE [LARGE SCALE GENOMIC DNA]</scope>
    <source>
        <strain evidence="2">ND90Pr / ATCC 201652</strain>
    </source>
</reference>
<protein>
    <submittedName>
        <fullName evidence="1">Uncharacterized protein</fullName>
    </submittedName>
</protein>
<dbReference type="EMBL" id="KB445638">
    <property type="protein sequence ID" value="EMD68773.1"/>
    <property type="molecule type" value="Genomic_DNA"/>
</dbReference>
<dbReference type="HOGENOM" id="CLU_1906560_0_0_1"/>
<evidence type="ECO:0000313" key="1">
    <source>
        <dbReference type="EMBL" id="EMD68773.1"/>
    </source>
</evidence>
<dbReference type="GeneID" id="19131813"/>
<dbReference type="KEGG" id="bsc:COCSADRAFT_157175"/>
<reference evidence="1 2" key="1">
    <citation type="journal article" date="2012" name="PLoS Pathog.">
        <title>Diverse lifestyles and strategies of plant pathogenesis encoded in the genomes of eighteen Dothideomycetes fungi.</title>
        <authorList>
            <person name="Ohm R.A."/>
            <person name="Feau N."/>
            <person name="Henrissat B."/>
            <person name="Schoch C.L."/>
            <person name="Horwitz B.A."/>
            <person name="Barry K.W."/>
            <person name="Condon B.J."/>
            <person name="Copeland A.C."/>
            <person name="Dhillon B."/>
            <person name="Glaser F."/>
            <person name="Hesse C.N."/>
            <person name="Kosti I."/>
            <person name="LaButti K."/>
            <person name="Lindquist E.A."/>
            <person name="Lucas S."/>
            <person name="Salamov A.A."/>
            <person name="Bradshaw R.E."/>
            <person name="Ciuffetti L."/>
            <person name="Hamelin R.C."/>
            <person name="Kema G.H.J."/>
            <person name="Lawrence C."/>
            <person name="Scott J.A."/>
            <person name="Spatafora J.W."/>
            <person name="Turgeon B.G."/>
            <person name="de Wit P.J.G.M."/>
            <person name="Zhong S."/>
            <person name="Goodwin S.B."/>
            <person name="Grigoriev I.V."/>
        </authorList>
    </citation>
    <scope>NUCLEOTIDE SEQUENCE [LARGE SCALE GENOMIC DNA]</scope>
    <source>
        <strain evidence="2">ND90Pr / ATCC 201652</strain>
    </source>
</reference>
<name>M2SNL4_COCSN</name>
<evidence type="ECO:0000313" key="2">
    <source>
        <dbReference type="Proteomes" id="UP000016934"/>
    </source>
</evidence>
<organism evidence="1 2">
    <name type="scientific">Cochliobolus sativus (strain ND90Pr / ATCC 201652)</name>
    <name type="common">Common root rot and spot blotch fungus</name>
    <name type="synonym">Bipolaris sorokiniana</name>
    <dbReference type="NCBI Taxonomy" id="665912"/>
    <lineage>
        <taxon>Eukaryota</taxon>
        <taxon>Fungi</taxon>
        <taxon>Dikarya</taxon>
        <taxon>Ascomycota</taxon>
        <taxon>Pezizomycotina</taxon>
        <taxon>Dothideomycetes</taxon>
        <taxon>Pleosporomycetidae</taxon>
        <taxon>Pleosporales</taxon>
        <taxon>Pleosporineae</taxon>
        <taxon>Pleosporaceae</taxon>
        <taxon>Bipolaris</taxon>
    </lineage>
</organism>
<keyword evidence="2" id="KW-1185">Reference proteome</keyword>